<organism evidence="1 2">
    <name type="scientific">Gryllotalpicola koreensis</name>
    <dbReference type="NCBI Taxonomy" id="993086"/>
    <lineage>
        <taxon>Bacteria</taxon>
        <taxon>Bacillati</taxon>
        <taxon>Actinomycetota</taxon>
        <taxon>Actinomycetes</taxon>
        <taxon>Micrococcales</taxon>
        <taxon>Microbacteriaceae</taxon>
        <taxon>Gryllotalpicola</taxon>
    </lineage>
</organism>
<gene>
    <name evidence="1" type="ORF">GCM10022287_30450</name>
</gene>
<comment type="caution">
    <text evidence="1">The sequence shown here is derived from an EMBL/GenBank/DDBJ whole genome shotgun (WGS) entry which is preliminary data.</text>
</comment>
<reference evidence="2" key="1">
    <citation type="journal article" date="2019" name="Int. J. Syst. Evol. Microbiol.">
        <title>The Global Catalogue of Microorganisms (GCM) 10K type strain sequencing project: providing services to taxonomists for standard genome sequencing and annotation.</title>
        <authorList>
            <consortium name="The Broad Institute Genomics Platform"/>
            <consortium name="The Broad Institute Genome Sequencing Center for Infectious Disease"/>
            <person name="Wu L."/>
            <person name="Ma J."/>
        </authorList>
    </citation>
    <scope>NUCLEOTIDE SEQUENCE [LARGE SCALE GENOMIC DNA]</scope>
    <source>
        <strain evidence="2">JCM 17591</strain>
    </source>
</reference>
<dbReference type="RefSeq" id="WP_344755958.1">
    <property type="nucleotide sequence ID" value="NZ_BAABBW010000005.1"/>
</dbReference>
<name>A0ABP8A6T2_9MICO</name>
<dbReference type="Proteomes" id="UP001501079">
    <property type="component" value="Unassembled WGS sequence"/>
</dbReference>
<proteinExistence type="predicted"/>
<keyword evidence="2" id="KW-1185">Reference proteome</keyword>
<accession>A0ABP8A6T2</accession>
<dbReference type="EMBL" id="BAABBW010000005">
    <property type="protein sequence ID" value="GAA4178967.1"/>
    <property type="molecule type" value="Genomic_DNA"/>
</dbReference>
<sequence>MTSASENATFDFELEPPPVQPAIPGGLADALERTITALEERGYLGASTAALVENARALAQRLDHIGGGPKQAYAAASLHSEYLKALDALPKPAGDNVAGGTDPLAALLRHGVDGEAL</sequence>
<evidence type="ECO:0000313" key="2">
    <source>
        <dbReference type="Proteomes" id="UP001501079"/>
    </source>
</evidence>
<protein>
    <submittedName>
        <fullName evidence="1">Uncharacterized protein</fullName>
    </submittedName>
</protein>
<evidence type="ECO:0000313" key="1">
    <source>
        <dbReference type="EMBL" id="GAA4178967.1"/>
    </source>
</evidence>